<dbReference type="AlphaFoldDB" id="A0A4Z0A2Q3"/>
<feature type="region of interest" description="Disordered" evidence="1">
    <location>
        <begin position="1"/>
        <end position="80"/>
    </location>
</feature>
<dbReference type="Proteomes" id="UP000298061">
    <property type="component" value="Unassembled WGS sequence"/>
</dbReference>
<feature type="compositionally biased region" description="Polar residues" evidence="1">
    <location>
        <begin position="1"/>
        <end position="12"/>
    </location>
</feature>
<feature type="compositionally biased region" description="Acidic residues" evidence="1">
    <location>
        <begin position="283"/>
        <end position="305"/>
    </location>
</feature>
<sequence length="332" mass="36322">MTTPSASRATQRAKSRRDTASRRLRGLPPSTQVKQRRSSSAGGNATARSPPEASTSAAEPRTRTVAEMSREKKLRDDPLAEVVSPLFVDCRRCLSRIKLSPKSSFDLFHWQKHRERCLKRSAAVIRGMRQDAGEQVSSSPPSTPSSVKQSPKRLIAESLTPPLTPDEDEDEGGDEDKDEDDASSHIIKEESPSPAPSLAANTEAKQHHPAALLSSLSVFHGPDLIAFEGYLHRSRRRSSRAHSPLLSLTPESWQEWSWGQLKAAVWVLKEYPSESKRAAKEDGGDDAMDVDVEVDASADKDDDMAADLRLEYPEPEDAPSPAIKVEGAADAA</sequence>
<evidence type="ECO:0000313" key="3">
    <source>
        <dbReference type="Proteomes" id="UP000298061"/>
    </source>
</evidence>
<keyword evidence="3" id="KW-1185">Reference proteome</keyword>
<proteinExistence type="predicted"/>
<dbReference type="EMBL" id="SFCI01000317">
    <property type="protein sequence ID" value="TFY80593.1"/>
    <property type="molecule type" value="Genomic_DNA"/>
</dbReference>
<evidence type="ECO:0000313" key="2">
    <source>
        <dbReference type="EMBL" id="TFY80593.1"/>
    </source>
</evidence>
<dbReference type="OrthoDB" id="3268830at2759"/>
<evidence type="ECO:0000256" key="1">
    <source>
        <dbReference type="SAM" id="MobiDB-lite"/>
    </source>
</evidence>
<reference evidence="2 3" key="1">
    <citation type="submission" date="2019-02" db="EMBL/GenBank/DDBJ databases">
        <title>Genome sequencing of the rare red list fungi Hericium alpestre (H. flagellum).</title>
        <authorList>
            <person name="Buettner E."/>
            <person name="Kellner H."/>
        </authorList>
    </citation>
    <scope>NUCLEOTIDE SEQUENCE [LARGE SCALE GENOMIC DNA]</scope>
    <source>
        <strain evidence="2 3">DSM 108284</strain>
    </source>
</reference>
<feature type="compositionally biased region" description="Low complexity" evidence="1">
    <location>
        <begin position="135"/>
        <end position="149"/>
    </location>
</feature>
<gene>
    <name evidence="2" type="ORF">EWM64_g3420</name>
</gene>
<accession>A0A4Z0A2Q3</accession>
<organism evidence="2 3">
    <name type="scientific">Hericium alpestre</name>
    <dbReference type="NCBI Taxonomy" id="135208"/>
    <lineage>
        <taxon>Eukaryota</taxon>
        <taxon>Fungi</taxon>
        <taxon>Dikarya</taxon>
        <taxon>Basidiomycota</taxon>
        <taxon>Agaricomycotina</taxon>
        <taxon>Agaricomycetes</taxon>
        <taxon>Russulales</taxon>
        <taxon>Hericiaceae</taxon>
        <taxon>Hericium</taxon>
    </lineage>
</organism>
<feature type="region of interest" description="Disordered" evidence="1">
    <location>
        <begin position="274"/>
        <end position="332"/>
    </location>
</feature>
<feature type="compositionally biased region" description="Basic and acidic residues" evidence="1">
    <location>
        <begin position="60"/>
        <end position="78"/>
    </location>
</feature>
<feature type="compositionally biased region" description="Basic and acidic residues" evidence="1">
    <location>
        <begin position="182"/>
        <end position="191"/>
    </location>
</feature>
<feature type="compositionally biased region" description="Polar residues" evidence="1">
    <location>
        <begin position="29"/>
        <end position="57"/>
    </location>
</feature>
<feature type="compositionally biased region" description="Acidic residues" evidence="1">
    <location>
        <begin position="165"/>
        <end position="181"/>
    </location>
</feature>
<protein>
    <submittedName>
        <fullName evidence="2">Uncharacterized protein</fullName>
    </submittedName>
</protein>
<feature type="region of interest" description="Disordered" evidence="1">
    <location>
        <begin position="129"/>
        <end position="206"/>
    </location>
</feature>
<name>A0A4Z0A2Q3_9AGAM</name>
<comment type="caution">
    <text evidence="2">The sequence shown here is derived from an EMBL/GenBank/DDBJ whole genome shotgun (WGS) entry which is preliminary data.</text>
</comment>